<dbReference type="InterPro" id="IPR054722">
    <property type="entry name" value="PolX-like_BBD"/>
</dbReference>
<protein>
    <submittedName>
        <fullName evidence="5">Uncharacterized protein LOC132800773</fullName>
    </submittedName>
</protein>
<reference evidence="4" key="1">
    <citation type="submission" date="2025-05" db="UniProtKB">
        <authorList>
            <consortium name="RefSeq"/>
        </authorList>
    </citation>
    <scope>NUCLEOTIDE SEQUENCE [LARGE SCALE GENOMIC DNA]</scope>
</reference>
<evidence type="ECO:0000259" key="3">
    <source>
        <dbReference type="PROSITE" id="PS50158"/>
    </source>
</evidence>
<sequence>MKDGESVTSYCSKTMGIANKMRFHGEKMEDVVIVEKILFHEQKINHSTTIDEQDLKASTYAQSFNLKGRGRGRGRGRGGQSNRDGSRQYSEATDDQSVVYGRGRGCEFDKSKIKCYRCNKFGHYCSGCYTRLLVDTEKREKSNFAENEETEETLLVANHVKKKLEPNVWYVDTGCSNHICGSKSSFSSLNENFHTTVSFGDCSTMNVMGKGDIKIKTKNGFEEIISQVFYGPEKGYVLVSYKKRVM</sequence>
<feature type="region of interest" description="Disordered" evidence="2">
    <location>
        <begin position="66"/>
        <end position="94"/>
    </location>
</feature>
<keyword evidence="4" id="KW-1185">Reference proteome</keyword>
<evidence type="ECO:0000256" key="1">
    <source>
        <dbReference type="PROSITE-ProRule" id="PRU00047"/>
    </source>
</evidence>
<gene>
    <name evidence="5" type="primary">LOC132800773</name>
</gene>
<keyword evidence="1" id="KW-0479">Metal-binding</keyword>
<reference evidence="5" key="2">
    <citation type="submission" date="2025-08" db="UniProtKB">
        <authorList>
            <consortium name="RefSeq"/>
        </authorList>
    </citation>
    <scope>IDENTIFICATION</scope>
    <source>
        <tissue evidence="5">Seedling</tissue>
    </source>
</reference>
<organism evidence="4 5">
    <name type="scientific">Ziziphus jujuba</name>
    <name type="common">Chinese jujube</name>
    <name type="synonym">Ziziphus sativa</name>
    <dbReference type="NCBI Taxonomy" id="326968"/>
    <lineage>
        <taxon>Eukaryota</taxon>
        <taxon>Viridiplantae</taxon>
        <taxon>Streptophyta</taxon>
        <taxon>Embryophyta</taxon>
        <taxon>Tracheophyta</taxon>
        <taxon>Spermatophyta</taxon>
        <taxon>Magnoliopsida</taxon>
        <taxon>eudicotyledons</taxon>
        <taxon>Gunneridae</taxon>
        <taxon>Pentapetalae</taxon>
        <taxon>rosids</taxon>
        <taxon>fabids</taxon>
        <taxon>Rosales</taxon>
        <taxon>Rhamnaceae</taxon>
        <taxon>Paliureae</taxon>
        <taxon>Ziziphus</taxon>
    </lineage>
</organism>
<feature type="domain" description="CCHC-type" evidence="3">
    <location>
        <begin position="114"/>
        <end position="128"/>
    </location>
</feature>
<feature type="compositionally biased region" description="Polar residues" evidence="2">
    <location>
        <begin position="80"/>
        <end position="91"/>
    </location>
</feature>
<dbReference type="SUPFAM" id="SSF57756">
    <property type="entry name" value="Retrovirus zinc finger-like domains"/>
    <property type="match status" value="1"/>
</dbReference>
<dbReference type="GeneID" id="132800773"/>
<accession>A0ABM4A2S3</accession>
<keyword evidence="1" id="KW-0863">Zinc-finger</keyword>
<keyword evidence="1" id="KW-0862">Zinc</keyword>
<dbReference type="InterPro" id="IPR001878">
    <property type="entry name" value="Znf_CCHC"/>
</dbReference>
<dbReference type="InterPro" id="IPR036875">
    <property type="entry name" value="Znf_CCHC_sf"/>
</dbReference>
<dbReference type="Pfam" id="PF22936">
    <property type="entry name" value="Pol_BBD"/>
    <property type="match status" value="1"/>
</dbReference>
<dbReference type="Proteomes" id="UP001652623">
    <property type="component" value="Chromosome 2"/>
</dbReference>
<name>A0ABM4A2S3_ZIZJJ</name>
<dbReference type="PROSITE" id="PS50158">
    <property type="entry name" value="ZF_CCHC"/>
    <property type="match status" value="1"/>
</dbReference>
<evidence type="ECO:0000256" key="2">
    <source>
        <dbReference type="SAM" id="MobiDB-lite"/>
    </source>
</evidence>
<evidence type="ECO:0000313" key="4">
    <source>
        <dbReference type="Proteomes" id="UP001652623"/>
    </source>
</evidence>
<dbReference type="RefSeq" id="XP_060671027.1">
    <property type="nucleotide sequence ID" value="XM_060815044.1"/>
</dbReference>
<proteinExistence type="predicted"/>
<evidence type="ECO:0000313" key="5">
    <source>
        <dbReference type="RefSeq" id="XP_060671027.1"/>
    </source>
</evidence>